<evidence type="ECO:0000313" key="8">
    <source>
        <dbReference type="EMBL" id="EQA63983.1"/>
    </source>
</evidence>
<dbReference type="Proteomes" id="UP000018747">
    <property type="component" value="Unassembled WGS sequence"/>
</dbReference>
<dbReference type="EMBL" id="AHMT02000015">
    <property type="protein sequence ID" value="EQA63983.1"/>
    <property type="molecule type" value="Genomic_DNA"/>
</dbReference>
<dbReference type="Pfam" id="PF03739">
    <property type="entry name" value="LptF_LptG"/>
    <property type="match status" value="1"/>
</dbReference>
<keyword evidence="3 7" id="KW-0812">Transmembrane</keyword>
<feature type="transmembrane region" description="Helical" evidence="7">
    <location>
        <begin position="550"/>
        <end position="569"/>
    </location>
</feature>
<evidence type="ECO:0000256" key="5">
    <source>
        <dbReference type="ARBA" id="ARBA00023136"/>
    </source>
</evidence>
<feature type="compositionally biased region" description="Polar residues" evidence="6">
    <location>
        <begin position="85"/>
        <end position="94"/>
    </location>
</feature>
<keyword evidence="9" id="KW-1185">Reference proteome</keyword>
<keyword evidence="4 7" id="KW-1133">Transmembrane helix</keyword>
<feature type="compositionally biased region" description="Low complexity" evidence="6">
    <location>
        <begin position="95"/>
        <end position="113"/>
    </location>
</feature>
<feature type="transmembrane region" description="Helical" evidence="7">
    <location>
        <begin position="242"/>
        <end position="264"/>
    </location>
</feature>
<keyword evidence="5 7" id="KW-0472">Membrane</keyword>
<keyword evidence="2" id="KW-1003">Cell membrane</keyword>
<dbReference type="PANTHER" id="PTHR33529:SF6">
    <property type="entry name" value="YJGP_YJGQ FAMILY PERMEASE"/>
    <property type="match status" value="1"/>
</dbReference>
<dbReference type="AlphaFoldDB" id="V6IFV5"/>
<feature type="region of interest" description="Disordered" evidence="6">
    <location>
        <begin position="1"/>
        <end position="117"/>
    </location>
</feature>
<evidence type="ECO:0000256" key="3">
    <source>
        <dbReference type="ARBA" id="ARBA00022692"/>
    </source>
</evidence>
<reference evidence="8" key="1">
    <citation type="submission" date="2013-05" db="EMBL/GenBank/DDBJ databases">
        <authorList>
            <person name="Harkins D.M."/>
            <person name="Durkin A.S."/>
            <person name="Brinkac L.M."/>
            <person name="Haft D.H."/>
            <person name="Selengut J.D."/>
            <person name="Sanka R."/>
            <person name="DePew J."/>
            <person name="Purushe J."/>
            <person name="Hartskeerl R.A."/>
            <person name="Ahmed A."/>
            <person name="van der Linden H."/>
            <person name="Goris M.G.A."/>
            <person name="Vinetz J.M."/>
            <person name="Sutton G.G."/>
            <person name="Nierman W.C."/>
            <person name="Fouts D.E."/>
        </authorList>
    </citation>
    <scope>NUCLEOTIDE SEQUENCE [LARGE SCALE GENOMIC DNA]</scope>
    <source>
        <strain evidence="8">L 60</strain>
    </source>
</reference>
<evidence type="ECO:0000256" key="2">
    <source>
        <dbReference type="ARBA" id="ARBA00022475"/>
    </source>
</evidence>
<dbReference type="OrthoDB" id="9780716at2"/>
<evidence type="ECO:0000256" key="6">
    <source>
        <dbReference type="SAM" id="MobiDB-lite"/>
    </source>
</evidence>
<protein>
    <submittedName>
        <fullName evidence="8">Permease, YjgP/YjgQ family</fullName>
    </submittedName>
</protein>
<evidence type="ECO:0000256" key="1">
    <source>
        <dbReference type="ARBA" id="ARBA00004651"/>
    </source>
</evidence>
<feature type="transmembrane region" description="Helical" evidence="7">
    <location>
        <begin position="581"/>
        <end position="600"/>
    </location>
</feature>
<dbReference type="InterPro" id="IPR005495">
    <property type="entry name" value="LptG/LptF_permease"/>
</dbReference>
<comment type="caution">
    <text evidence="8">The sequence shown here is derived from an EMBL/GenBank/DDBJ whole genome shotgun (WGS) entry which is preliminary data.</text>
</comment>
<dbReference type="PANTHER" id="PTHR33529">
    <property type="entry name" value="SLR0882 PROTEIN-RELATED"/>
    <property type="match status" value="1"/>
</dbReference>
<dbReference type="GO" id="GO:0015920">
    <property type="term" value="P:lipopolysaccharide transport"/>
    <property type="evidence" value="ECO:0007669"/>
    <property type="project" value="TreeGrafter"/>
</dbReference>
<feature type="compositionally biased region" description="Low complexity" evidence="6">
    <location>
        <begin position="67"/>
        <end position="78"/>
    </location>
</feature>
<proteinExistence type="predicted"/>
<organism evidence="8 9">
    <name type="scientific">Leptospira alexanderi serovar Manhao 3 str. L 60</name>
    <dbReference type="NCBI Taxonomy" id="1049759"/>
    <lineage>
        <taxon>Bacteria</taxon>
        <taxon>Pseudomonadati</taxon>
        <taxon>Spirochaetota</taxon>
        <taxon>Spirochaetia</taxon>
        <taxon>Leptospirales</taxon>
        <taxon>Leptospiraceae</taxon>
        <taxon>Leptospira</taxon>
    </lineage>
</organism>
<evidence type="ECO:0000256" key="4">
    <source>
        <dbReference type="ARBA" id="ARBA00022989"/>
    </source>
</evidence>
<comment type="subcellular location">
    <subcellularLocation>
        <location evidence="1">Cell membrane</location>
        <topology evidence="1">Multi-pass membrane protein</topology>
    </subcellularLocation>
</comment>
<feature type="compositionally biased region" description="Basic and acidic residues" evidence="6">
    <location>
        <begin position="26"/>
        <end position="43"/>
    </location>
</feature>
<evidence type="ECO:0000256" key="7">
    <source>
        <dbReference type="SAM" id="Phobius"/>
    </source>
</evidence>
<sequence length="646" mass="72076">MKNGDNRKKASAKKRTERASSTESNSPDKESKLKKFSDNDSKTKKISSLKKNGDSSSPKKNAKSKSDTSSSRTTGASRGSDDKTTISNRGASSETKSGSNRNTSGSSSSANTGKDLRTVRLSGVEDLPPDFKVHTDKRKFYMVIPILNRYILGEILSPFLVALAFFTMVYMVLALQKMIGLFVGKGVDPLRLLDYFGYLLANTLPMTIPMACLMSGIMAAGRLSGDSEITAIRSAGVSFPRIYINFLAFGLVMALVVAYLNFYLSPENTRKMNEFNKWVLAYNPLLAITPGQFSGDKTQDLFEKRARTMYTDGMNSDTGQLKGVQIREWEIFLEGNEYFNLGGKMIPMGGSRIIQIINAGRGNLVEKIGPDGEYEKSIRLKDGWILEWSDDRKSFSVTDFRNGDMDYNIPKGKEKKTLELNVKPETFSMPVLFQIRNNIESEGLEKIPGLETLKEMGVEIKGLVGLKQMVEQMKIDLAMGAANGTLTPDQMTQQYSVLTQLMALMQQGKKVLTDFNVEIHRRIAMPISCLIFFFISFPLGLVVKRSGKGMSFTLAVVFLMIYFTFFTLGSTISYNDKVPDWIGPWSANILIALLSINVMIKRTDMDLPKPVQKVLDRISDQKSKLTKRLESLSIWGKIKKIIKRGP</sequence>
<dbReference type="GO" id="GO:0043190">
    <property type="term" value="C:ATP-binding cassette (ABC) transporter complex"/>
    <property type="evidence" value="ECO:0007669"/>
    <property type="project" value="TreeGrafter"/>
</dbReference>
<dbReference type="STRING" id="100053.GCA_002009845_01760"/>
<feature type="transmembrane region" description="Helical" evidence="7">
    <location>
        <begin position="195"/>
        <end position="221"/>
    </location>
</feature>
<name>V6IFV5_9LEPT</name>
<evidence type="ECO:0000313" key="9">
    <source>
        <dbReference type="Proteomes" id="UP000018747"/>
    </source>
</evidence>
<gene>
    <name evidence="8" type="ORF">LEP1GSC062_0699</name>
</gene>
<feature type="transmembrane region" description="Helical" evidence="7">
    <location>
        <begin position="155"/>
        <end position="175"/>
    </location>
</feature>
<feature type="transmembrane region" description="Helical" evidence="7">
    <location>
        <begin position="523"/>
        <end position="543"/>
    </location>
</feature>
<accession>V6IFV5</accession>